<keyword evidence="1" id="KW-1133">Transmembrane helix</keyword>
<comment type="caution">
    <text evidence="2">The sequence shown here is derived from an EMBL/GenBank/DDBJ whole genome shotgun (WGS) entry which is preliminary data.</text>
</comment>
<gene>
    <name evidence="2" type="ORF">DKK70_06125</name>
</gene>
<dbReference type="EMBL" id="QGLR01000009">
    <property type="protein sequence ID" value="PXZ07428.1"/>
    <property type="molecule type" value="Genomic_DNA"/>
</dbReference>
<evidence type="ECO:0000313" key="2">
    <source>
        <dbReference type="EMBL" id="PXZ07428.1"/>
    </source>
</evidence>
<organism evidence="2 3">
    <name type="scientific">Gilliamella apicola</name>
    <dbReference type="NCBI Taxonomy" id="1196095"/>
    <lineage>
        <taxon>Bacteria</taxon>
        <taxon>Pseudomonadati</taxon>
        <taxon>Pseudomonadota</taxon>
        <taxon>Gammaproteobacteria</taxon>
        <taxon>Orbales</taxon>
        <taxon>Orbaceae</taxon>
        <taxon>Gilliamella</taxon>
    </lineage>
</organism>
<accession>A0A2V4ESF6</accession>
<sequence>MYYGFNQAIWSAYNITFPKFNSRHLFFTLIYFLSKLHQIMQFFSRQFLYHSFLFLHIFLEFAFVLLLITPYSSLAITANTSNIINGNPPYLTLDGGRSQITNTDGLLEISLSNGDKYTPSTNNSSSVNPIVLPAVDQSFADIAMLVPTNADSIALSSLIDAPYNYWGDVDGDGQGRDGITATGSLMLSIVDKNNQPVSRNTVLTISNAPYKLTLSNTNAMLKTRYGVPNESHFTASNVTYYINPKILAMISFAKPDMNKSSGNFAGPATIWHPNKGFIPQSVTPSSYGLNFPTTGANNLYFDLNIVGSNQALSWAAVSHSGITATMTNSTNTSVRVTLTGPVATPTQWNSSNPGNIDKPSLPQVFELVGRDSRGNDIVKYGFELKQWFVNRGSDRYDYSNTSSWCANIGYRTPKVNDLTNATCQGTWAGGLYPCQGAVGATPSSPNNHYQRRIGAGFFTEWGFMPAYPNASFGHYHYWTSDATGLDQFSVGSYHGTVAITPTSSRDIIGLCVYP</sequence>
<reference evidence="2 3" key="1">
    <citation type="submission" date="2018-05" db="EMBL/GenBank/DDBJ databases">
        <title>Reference genomes for bee gut microbiota database.</title>
        <authorList>
            <person name="Ellegaard K.M."/>
        </authorList>
    </citation>
    <scope>NUCLEOTIDE SEQUENCE [LARGE SCALE GENOMIC DNA]</scope>
    <source>
        <strain evidence="2 3">ESL0182</strain>
    </source>
</reference>
<dbReference type="Proteomes" id="UP000247932">
    <property type="component" value="Unassembled WGS sequence"/>
</dbReference>
<evidence type="ECO:0000313" key="3">
    <source>
        <dbReference type="Proteomes" id="UP000247932"/>
    </source>
</evidence>
<name>A0A2V4ESF6_9GAMM</name>
<keyword evidence="3" id="KW-1185">Reference proteome</keyword>
<proteinExistence type="predicted"/>
<dbReference type="AlphaFoldDB" id="A0A2V4ESF6"/>
<keyword evidence="1" id="KW-0812">Transmembrane</keyword>
<protein>
    <submittedName>
        <fullName evidence="2">Uncharacterized protein</fullName>
    </submittedName>
</protein>
<evidence type="ECO:0000256" key="1">
    <source>
        <dbReference type="SAM" id="Phobius"/>
    </source>
</evidence>
<keyword evidence="1" id="KW-0472">Membrane</keyword>
<feature type="transmembrane region" description="Helical" evidence="1">
    <location>
        <begin position="48"/>
        <end position="68"/>
    </location>
</feature>